<dbReference type="RefSeq" id="WP_341840667.1">
    <property type="nucleotide sequence ID" value="NZ_CP149792.1"/>
</dbReference>
<dbReference type="EMBL" id="CP150096">
    <property type="protein sequence ID" value="WZN45926.1"/>
    <property type="molecule type" value="Genomic_DNA"/>
</dbReference>
<evidence type="ECO:0000313" key="2">
    <source>
        <dbReference type="Proteomes" id="UP001449657"/>
    </source>
</evidence>
<sequence>MPSTLLKRSFLKSVSVVAQMNNVALWKKNKFGIDPEAVDPVTGTYFLPEPRVTTLTLRVDL</sequence>
<reference evidence="1 2" key="1">
    <citation type="submission" date="2024-03" db="EMBL/GenBank/DDBJ databases">
        <title>Chitinophaga caseinilytica sp. nov., a casein hydrolysing bacterium isolated from forest soil.</title>
        <authorList>
            <person name="Lee D.S."/>
            <person name="Han D.M."/>
            <person name="Baek J.H."/>
            <person name="Choi D.G."/>
            <person name="Jeon J.H."/>
            <person name="Jeon C.O."/>
        </authorList>
    </citation>
    <scope>NUCLEOTIDE SEQUENCE [LARGE SCALE GENOMIC DNA]</scope>
    <source>
        <strain evidence="1 2">KACC 19118</strain>
    </source>
</reference>
<name>A0ABZ2Z5I1_9BACT</name>
<evidence type="ECO:0000313" key="1">
    <source>
        <dbReference type="EMBL" id="WZN45926.1"/>
    </source>
</evidence>
<organism evidence="1 2">
    <name type="scientific">Chitinophaga caseinilytica</name>
    <dbReference type="NCBI Taxonomy" id="2267521"/>
    <lineage>
        <taxon>Bacteria</taxon>
        <taxon>Pseudomonadati</taxon>
        <taxon>Bacteroidota</taxon>
        <taxon>Chitinophagia</taxon>
        <taxon>Chitinophagales</taxon>
        <taxon>Chitinophagaceae</taxon>
        <taxon>Chitinophaga</taxon>
    </lineage>
</organism>
<accession>A0ABZ2Z5I1</accession>
<dbReference type="Proteomes" id="UP001449657">
    <property type="component" value="Chromosome"/>
</dbReference>
<protein>
    <submittedName>
        <fullName evidence="1">Uncharacterized protein</fullName>
    </submittedName>
</protein>
<gene>
    <name evidence="1" type="ORF">WJU22_23800</name>
</gene>
<keyword evidence="2" id="KW-1185">Reference proteome</keyword>
<proteinExistence type="predicted"/>